<proteinExistence type="predicted"/>
<dbReference type="AlphaFoldDB" id="A0A7X0SGW8"/>
<accession>A0A7X0SGW8</accession>
<name>A0A7X0SGW8_9BACL</name>
<dbReference type="Proteomes" id="UP000564644">
    <property type="component" value="Unassembled WGS sequence"/>
</dbReference>
<sequence length="74" mass="9086">MEWMESLHFGHRTVPLMNKAHRLESRRRLNERMKEMELDLEFRRKWKKTTDVELWSDAAIFKFSDGTKLYLNIS</sequence>
<protein>
    <submittedName>
        <fullName evidence="1">Uncharacterized protein</fullName>
    </submittedName>
</protein>
<keyword evidence="2" id="KW-1185">Reference proteome</keyword>
<evidence type="ECO:0000313" key="1">
    <source>
        <dbReference type="EMBL" id="MBB6729722.1"/>
    </source>
</evidence>
<comment type="caution">
    <text evidence="1">The sequence shown here is derived from an EMBL/GenBank/DDBJ whole genome shotgun (WGS) entry which is preliminary data.</text>
</comment>
<dbReference type="EMBL" id="JACJVO010000002">
    <property type="protein sequence ID" value="MBB6729722.1"/>
    <property type="molecule type" value="Genomic_DNA"/>
</dbReference>
<organism evidence="1 2">
    <name type="scientific">Cohnella zeiphila</name>
    <dbReference type="NCBI Taxonomy" id="2761120"/>
    <lineage>
        <taxon>Bacteria</taxon>
        <taxon>Bacillati</taxon>
        <taxon>Bacillota</taxon>
        <taxon>Bacilli</taxon>
        <taxon>Bacillales</taxon>
        <taxon>Paenibacillaceae</taxon>
        <taxon>Cohnella</taxon>
    </lineage>
</organism>
<evidence type="ECO:0000313" key="2">
    <source>
        <dbReference type="Proteomes" id="UP000564644"/>
    </source>
</evidence>
<reference evidence="1 2" key="1">
    <citation type="submission" date="2020-08" db="EMBL/GenBank/DDBJ databases">
        <title>Cohnella phylogeny.</title>
        <authorList>
            <person name="Dunlap C."/>
        </authorList>
    </citation>
    <scope>NUCLEOTIDE SEQUENCE [LARGE SCALE GENOMIC DNA]</scope>
    <source>
        <strain evidence="1 2">CBP 2801</strain>
    </source>
</reference>
<gene>
    <name evidence="1" type="ORF">H7C18_02285</name>
</gene>